<keyword evidence="1" id="KW-0472">Membrane</keyword>
<feature type="transmembrane region" description="Helical" evidence="1">
    <location>
        <begin position="121"/>
        <end position="141"/>
    </location>
</feature>
<dbReference type="InterPro" id="IPR003675">
    <property type="entry name" value="Rce1/LyrA-like_dom"/>
</dbReference>
<dbReference type="OrthoDB" id="3693644at2"/>
<gene>
    <name evidence="3" type="ordered locus">Arch_1468</name>
</gene>
<feature type="domain" description="CAAX prenyl protease 2/Lysostaphin resistance protein A-like" evidence="2">
    <location>
        <begin position="121"/>
        <end position="218"/>
    </location>
</feature>
<feature type="transmembrane region" description="Helical" evidence="1">
    <location>
        <begin position="206"/>
        <end position="224"/>
    </location>
</feature>
<accession>D7BKJ0</accession>
<name>D7BKJ0_ARCHD</name>
<feature type="transmembrane region" description="Helical" evidence="1">
    <location>
        <begin position="236"/>
        <end position="256"/>
    </location>
</feature>
<dbReference type="eggNOG" id="COG1266">
    <property type="taxonomic scope" value="Bacteria"/>
</dbReference>
<keyword evidence="4" id="KW-1185">Reference proteome</keyword>
<dbReference type="STRING" id="644284.Arch_1468"/>
<sequence length="265" mass="30101">MNSAELARVCHGSSFPWRHVLIFLGATLVHSLWLISAQIWWDVSLGYIAFPQLGPALGLLTLWVIYREELRCFLPIKSSRMMAFRYRGRLVVLICVIYVGSTWLLAEVLNVAHFYPIFQDWHLIGFLTVQYFGAFFEEIGWRGFLQPIFVERFGPLAGTLIVGTLWAAWHGDQLLDLSDFLVFASTCIAISYGIEMLMGGSWWQRALLAAAIHWTVNITPVVVINFDSDLPSNVPLMTAILAPQYIVGCIGALILWKRRLPQLDR</sequence>
<protein>
    <submittedName>
        <fullName evidence="3">Abortive infection protein</fullName>
    </submittedName>
</protein>
<evidence type="ECO:0000256" key="1">
    <source>
        <dbReference type="SAM" id="Phobius"/>
    </source>
</evidence>
<dbReference type="GO" id="GO:0080120">
    <property type="term" value="P:CAAX-box protein maturation"/>
    <property type="evidence" value="ECO:0007669"/>
    <property type="project" value="UniProtKB-ARBA"/>
</dbReference>
<dbReference type="Proteomes" id="UP000000376">
    <property type="component" value="Chromosome"/>
</dbReference>
<dbReference type="HOGENOM" id="CLU_1048245_0_0_11"/>
<dbReference type="AlphaFoldDB" id="D7BKJ0"/>
<feature type="transmembrane region" description="Helical" evidence="1">
    <location>
        <begin position="86"/>
        <end position="106"/>
    </location>
</feature>
<proteinExistence type="predicted"/>
<feature type="transmembrane region" description="Helical" evidence="1">
    <location>
        <begin position="20"/>
        <end position="41"/>
    </location>
</feature>
<feature type="transmembrane region" description="Helical" evidence="1">
    <location>
        <begin position="177"/>
        <end position="194"/>
    </location>
</feature>
<feature type="transmembrane region" description="Helical" evidence="1">
    <location>
        <begin position="47"/>
        <end position="66"/>
    </location>
</feature>
<evidence type="ECO:0000313" key="4">
    <source>
        <dbReference type="Proteomes" id="UP000000376"/>
    </source>
</evidence>
<feature type="transmembrane region" description="Helical" evidence="1">
    <location>
        <begin position="153"/>
        <end position="171"/>
    </location>
</feature>
<dbReference type="KEGG" id="ahe:Arch_1468"/>
<organism evidence="3 4">
    <name type="scientific">Arcanobacterium haemolyticum (strain ATCC 9345 / DSM 20595 / CCM 5947 / CCUG 17215 / LMG 16163 / NBRC 15585 / NCTC 8452 / 11018)</name>
    <dbReference type="NCBI Taxonomy" id="644284"/>
    <lineage>
        <taxon>Bacteria</taxon>
        <taxon>Bacillati</taxon>
        <taxon>Actinomycetota</taxon>
        <taxon>Actinomycetes</taxon>
        <taxon>Actinomycetales</taxon>
        <taxon>Actinomycetaceae</taxon>
        <taxon>Arcanobacterium</taxon>
    </lineage>
</organism>
<reference evidence="3 4" key="1">
    <citation type="journal article" date="2010" name="Stand. Genomic Sci.">
        <title>Complete genome sequence of Arcanobacterium haemolyticum type strain (11018).</title>
        <authorList>
            <person name="Yasawong M."/>
            <person name="Teshima H."/>
            <person name="Lapidus A."/>
            <person name="Nolan M."/>
            <person name="Lucas S."/>
            <person name="Glavina Del Rio T."/>
            <person name="Tice H."/>
            <person name="Cheng J."/>
            <person name="Bruce D."/>
            <person name="Detter C."/>
            <person name="Tapia R."/>
            <person name="Han C."/>
            <person name="Goodwin L."/>
            <person name="Pitluck S."/>
            <person name="Liolios K."/>
            <person name="Ivanova N."/>
            <person name="Mavromatis K."/>
            <person name="Mikhailova N."/>
            <person name="Pati A."/>
            <person name="Chen A."/>
            <person name="Palaniappan K."/>
            <person name="Land M."/>
            <person name="Hauser L."/>
            <person name="Chang Y."/>
            <person name="Jeffries C."/>
            <person name="Rohde M."/>
            <person name="Sikorski J."/>
            <person name="Pukall R."/>
            <person name="Goker M."/>
            <person name="Woyke T."/>
            <person name="Bristow J."/>
            <person name="Eisen J."/>
            <person name="Markowitz V."/>
            <person name="Hugenholtz P."/>
            <person name="Kyrpides N."/>
            <person name="Klenk H."/>
        </authorList>
    </citation>
    <scope>NUCLEOTIDE SEQUENCE [LARGE SCALE GENOMIC DNA]</scope>
    <source>
        <strain evidence="4">ATCC 9345 / DSM 20595 / CCUG 17215 / LMG 16163 / NBRC 15585 / NCTC 8452 / 11018</strain>
    </source>
</reference>
<dbReference type="GO" id="GO:0004175">
    <property type="term" value="F:endopeptidase activity"/>
    <property type="evidence" value="ECO:0007669"/>
    <property type="project" value="UniProtKB-ARBA"/>
</dbReference>
<dbReference type="Pfam" id="PF02517">
    <property type="entry name" value="Rce1-like"/>
    <property type="match status" value="1"/>
</dbReference>
<evidence type="ECO:0000259" key="2">
    <source>
        <dbReference type="Pfam" id="PF02517"/>
    </source>
</evidence>
<keyword evidence="1" id="KW-0812">Transmembrane</keyword>
<evidence type="ECO:0000313" key="3">
    <source>
        <dbReference type="EMBL" id="ADH93170.1"/>
    </source>
</evidence>
<dbReference type="EMBL" id="CP002045">
    <property type="protein sequence ID" value="ADH93170.1"/>
    <property type="molecule type" value="Genomic_DNA"/>
</dbReference>
<keyword evidence="1" id="KW-1133">Transmembrane helix</keyword>